<keyword evidence="3 8" id="KW-0812">Transmembrane</keyword>
<dbReference type="GO" id="GO:0055085">
    <property type="term" value="P:transmembrane transport"/>
    <property type="evidence" value="ECO:0007669"/>
    <property type="project" value="InterPro"/>
</dbReference>
<keyword evidence="2" id="KW-0813">Transport</keyword>
<feature type="repeat" description="Solcar" evidence="8">
    <location>
        <begin position="282"/>
        <end position="368"/>
    </location>
</feature>
<dbReference type="Pfam" id="PF13499">
    <property type="entry name" value="EF-hand_7"/>
    <property type="match status" value="1"/>
</dbReference>
<feature type="compositionally biased region" description="Polar residues" evidence="9">
    <location>
        <begin position="1272"/>
        <end position="1289"/>
    </location>
</feature>
<dbReference type="EMBL" id="MDYQ01000089">
    <property type="protein sequence ID" value="PRP83128.1"/>
    <property type="molecule type" value="Genomic_DNA"/>
</dbReference>
<dbReference type="InterPro" id="IPR001611">
    <property type="entry name" value="Leu-rich_rpt"/>
</dbReference>
<dbReference type="SMART" id="SM00054">
    <property type="entry name" value="EFh"/>
    <property type="match status" value="3"/>
</dbReference>
<feature type="domain" description="EF-hand" evidence="10">
    <location>
        <begin position="120"/>
        <end position="155"/>
    </location>
</feature>
<feature type="domain" description="EF-hand" evidence="10">
    <location>
        <begin position="84"/>
        <end position="119"/>
    </location>
</feature>
<keyword evidence="6" id="KW-1133">Transmembrane helix</keyword>
<dbReference type="Gene3D" id="1.50.40.10">
    <property type="entry name" value="Mitochondrial carrier domain"/>
    <property type="match status" value="1"/>
</dbReference>
<dbReference type="InterPro" id="IPR002067">
    <property type="entry name" value="MCP"/>
</dbReference>
<dbReference type="InterPro" id="IPR018247">
    <property type="entry name" value="EF_Hand_1_Ca_BS"/>
</dbReference>
<evidence type="ECO:0000313" key="12">
    <source>
        <dbReference type="Proteomes" id="UP000241769"/>
    </source>
</evidence>
<evidence type="ECO:0000256" key="6">
    <source>
        <dbReference type="ARBA" id="ARBA00022989"/>
    </source>
</evidence>
<dbReference type="Gene3D" id="1.10.238.10">
    <property type="entry name" value="EF-hand"/>
    <property type="match status" value="1"/>
</dbReference>
<evidence type="ECO:0000256" key="4">
    <source>
        <dbReference type="ARBA" id="ARBA00022737"/>
    </source>
</evidence>
<dbReference type="Pfam" id="PF13516">
    <property type="entry name" value="LRR_6"/>
    <property type="match status" value="1"/>
</dbReference>
<dbReference type="InterPro" id="IPR011992">
    <property type="entry name" value="EF-hand-dom_pair"/>
</dbReference>
<dbReference type="CDD" id="cd00051">
    <property type="entry name" value="EFh"/>
    <property type="match status" value="1"/>
</dbReference>
<accession>A0A2P6NGP6</accession>
<sequence>MHTCVGHPTDSMKKTEASFRSIESIYKSLDSDHNGLLTRKELKTGLNKLGLPVDESSLTNLFQSLGLHEKKGITLPEFESFCEKRSAELKAAFDEIDTNHNGTIEWSEIQTSLQKAGLPAAPEDVNRLMRRMDKNHTSDIDYDEWREFLMFIPEANQQALVRYWANASLLFVDEMIVPQDPFKSWVDTGKLMLAGGLAGTVSKTLTAPLERLKVLYQVHHSVDGKKPPPPIAYLKSIYQESGWKGFFRGNGAAVLKIAPEMALKMTVYDKLKAVFSEDDAAVKPWQRFVAGGTAGAVCHTLVFPLEVIKLRLAVTPTGTYNGIVDAVTKISATEGKVRPFYRGLVPCLLNTVPHNGINLTLYELLKEEVVKRGISGPEPGAGTLAACSGSASVIGQVICYPLHVVMARLATQGTPGRPILYKGTADCFIKLYHKEGMKSFYRGMGVSFIKSVPAHSISLTTYEYMKRFLNASRANASTVASAKVETDPSVELYNEDEYLNEIWLSKNGGEDRILHKTSAQFQKSKKKMIDCVLALSRVTVQCTSDPVSCTNVTCWIYPRYPFIPTIKKEKNDVEWIVASDGKKEFVKRMREAQREITYNFPNSLNLKLGLSDDMMLPLSPYKVLSPIEAFIDTYKAQCNALQIQPPSTLFCYYLENLVRHSEVSLPSTFDLDLTDCPGANPDSELSINFTPIMHALRHDNFFKSVILRDCSRREICGLLGDTLSWNCCLTKLILSNINADTSSVISLCAGLEVNRSHCLSVIDLSQNPKIGDRGIAQLASALSKFTKGMSSINVNNTGLTPRGISEFLLGMENNWGLSLTLESIDLSNNRFDEVSSSNFERWIGLMNEHSSLKRIALSNTGFTTGLSNEWKEAFRYIPNLRDLDLSGTRMDHAGAEASLTFLVEGGPSLQKLNISSSGVGAQAVANILHASTKRTNALEILLAGNQSVDAIDLSMTLSKASVITSLDLSQIHFREKQFVSLISSVMNGRVTSLYLDNVFQRPPTEVVANSLCVMLSNTASLRTLSLNGGYMRHNIIPVLRVLETSNHSLTSLSITHNKLGDFGAEAISHCLRFNCFLNYLDCDNNQITLTGWQTICSGLKLNKIINHIEYPSADLERSPSHGLIQMMLTLHTVIKKGFSFKGMRKEDDVIMTPQQTVPLAVVPEYLASLPSMSYPKERFGTLRNYAESINNSLLGDRSLHHSGSQNSAIQSTVAAAPLSRTEMFESTDSMIPLIDALRSTSPMDKKETIDERMDRFSREIQQQKDKMIIRSASGNTQDDMDDNNSSVRGTQVDDDSETRSDFDDSCSVMSGPLSTRVNALNLQSMNDEIFYSPASVMGTMRSVRSMSHDQ</sequence>
<gene>
    <name evidence="11" type="ORF">PROFUN_09807</name>
</gene>
<feature type="domain" description="EF-hand" evidence="10">
    <location>
        <begin position="17"/>
        <end position="52"/>
    </location>
</feature>
<dbReference type="PROSITE" id="PS00018">
    <property type="entry name" value="EF_HAND_1"/>
    <property type="match status" value="2"/>
</dbReference>
<evidence type="ECO:0000256" key="9">
    <source>
        <dbReference type="SAM" id="MobiDB-lite"/>
    </source>
</evidence>
<keyword evidence="12" id="KW-1185">Reference proteome</keyword>
<dbReference type="SMART" id="SM00368">
    <property type="entry name" value="LRR_RI"/>
    <property type="match status" value="4"/>
</dbReference>
<protein>
    <submittedName>
        <fullName evidence="11">EF-hand domain-containing protein</fullName>
    </submittedName>
</protein>
<dbReference type="InterPro" id="IPR002048">
    <property type="entry name" value="EF_hand_dom"/>
</dbReference>
<reference evidence="11 12" key="1">
    <citation type="journal article" date="2018" name="Genome Biol. Evol.">
        <title>Multiple Roots of Fruiting Body Formation in Amoebozoa.</title>
        <authorList>
            <person name="Hillmann F."/>
            <person name="Forbes G."/>
            <person name="Novohradska S."/>
            <person name="Ferling I."/>
            <person name="Riege K."/>
            <person name="Groth M."/>
            <person name="Westermann M."/>
            <person name="Marz M."/>
            <person name="Spaller T."/>
            <person name="Winckler T."/>
            <person name="Schaap P."/>
            <person name="Glockner G."/>
        </authorList>
    </citation>
    <scope>NUCLEOTIDE SEQUENCE [LARGE SCALE GENOMIC DNA]</scope>
    <source>
        <strain evidence="11 12">Jena</strain>
    </source>
</reference>
<dbReference type="Pfam" id="PF00153">
    <property type="entry name" value="Mito_carr"/>
    <property type="match status" value="3"/>
</dbReference>
<evidence type="ECO:0000313" key="11">
    <source>
        <dbReference type="EMBL" id="PRP83128.1"/>
    </source>
</evidence>
<dbReference type="InterPro" id="IPR023395">
    <property type="entry name" value="MCP_dom_sf"/>
</dbReference>
<dbReference type="PROSITE" id="PS50222">
    <property type="entry name" value="EF_HAND_2"/>
    <property type="match status" value="3"/>
</dbReference>
<dbReference type="OrthoDB" id="270584at2759"/>
<proteinExistence type="predicted"/>
<feature type="repeat" description="Solcar" evidence="8">
    <location>
        <begin position="186"/>
        <end position="274"/>
    </location>
</feature>
<organism evidence="11 12">
    <name type="scientific">Planoprotostelium fungivorum</name>
    <dbReference type="NCBI Taxonomy" id="1890364"/>
    <lineage>
        <taxon>Eukaryota</taxon>
        <taxon>Amoebozoa</taxon>
        <taxon>Evosea</taxon>
        <taxon>Variosea</taxon>
        <taxon>Cavosteliida</taxon>
        <taxon>Cavosteliaceae</taxon>
        <taxon>Planoprotostelium</taxon>
    </lineage>
</organism>
<dbReference type="Gene3D" id="3.80.10.10">
    <property type="entry name" value="Ribonuclease Inhibitor"/>
    <property type="match status" value="1"/>
</dbReference>
<dbReference type="PRINTS" id="PR00926">
    <property type="entry name" value="MITOCARRIER"/>
</dbReference>
<evidence type="ECO:0000256" key="7">
    <source>
        <dbReference type="ARBA" id="ARBA00023136"/>
    </source>
</evidence>
<evidence type="ECO:0000256" key="5">
    <source>
        <dbReference type="ARBA" id="ARBA00022837"/>
    </source>
</evidence>
<dbReference type="SUPFAM" id="SSF52047">
    <property type="entry name" value="RNI-like"/>
    <property type="match status" value="2"/>
</dbReference>
<dbReference type="Proteomes" id="UP000241769">
    <property type="component" value="Unassembled WGS sequence"/>
</dbReference>
<feature type="repeat" description="Solcar" evidence="8">
    <location>
        <begin position="379"/>
        <end position="468"/>
    </location>
</feature>
<dbReference type="InterPro" id="IPR032675">
    <property type="entry name" value="LRR_dom_sf"/>
</dbReference>
<name>A0A2P6NGP6_9EUKA</name>
<evidence type="ECO:0000259" key="10">
    <source>
        <dbReference type="PROSITE" id="PS50222"/>
    </source>
</evidence>
<evidence type="ECO:0000256" key="8">
    <source>
        <dbReference type="PROSITE-ProRule" id="PRU00282"/>
    </source>
</evidence>
<dbReference type="PANTHER" id="PTHR24089">
    <property type="entry name" value="SOLUTE CARRIER FAMILY 25"/>
    <property type="match status" value="1"/>
</dbReference>
<comment type="subcellular location">
    <subcellularLocation>
        <location evidence="1">Mitochondrion inner membrane</location>
        <topology evidence="1">Multi-pass membrane protein</topology>
    </subcellularLocation>
</comment>
<keyword evidence="4" id="KW-0677">Repeat</keyword>
<keyword evidence="5" id="KW-0106">Calcium</keyword>
<dbReference type="InterPro" id="IPR018108">
    <property type="entry name" value="MCP_transmembrane"/>
</dbReference>
<dbReference type="PROSITE" id="PS50920">
    <property type="entry name" value="SOLCAR"/>
    <property type="match status" value="3"/>
</dbReference>
<feature type="region of interest" description="Disordered" evidence="9">
    <location>
        <begin position="1271"/>
        <end position="1307"/>
    </location>
</feature>
<comment type="caution">
    <text evidence="11">The sequence shown here is derived from an EMBL/GenBank/DDBJ whole genome shotgun (WGS) entry which is preliminary data.</text>
</comment>
<evidence type="ECO:0000256" key="2">
    <source>
        <dbReference type="ARBA" id="ARBA00022448"/>
    </source>
</evidence>
<dbReference type="GO" id="GO:0005743">
    <property type="term" value="C:mitochondrial inner membrane"/>
    <property type="evidence" value="ECO:0007669"/>
    <property type="project" value="UniProtKB-SubCell"/>
</dbReference>
<dbReference type="STRING" id="1890364.A0A2P6NGP6"/>
<keyword evidence="7 8" id="KW-0472">Membrane</keyword>
<evidence type="ECO:0000256" key="1">
    <source>
        <dbReference type="ARBA" id="ARBA00004448"/>
    </source>
</evidence>
<dbReference type="GO" id="GO:0005509">
    <property type="term" value="F:calcium ion binding"/>
    <property type="evidence" value="ECO:0007669"/>
    <property type="project" value="InterPro"/>
</dbReference>
<dbReference type="SUPFAM" id="SSF103506">
    <property type="entry name" value="Mitochondrial carrier"/>
    <property type="match status" value="1"/>
</dbReference>
<evidence type="ECO:0000256" key="3">
    <source>
        <dbReference type="ARBA" id="ARBA00022692"/>
    </source>
</evidence>
<dbReference type="InParanoid" id="A0A2P6NGP6"/>
<dbReference type="SUPFAM" id="SSF47473">
    <property type="entry name" value="EF-hand"/>
    <property type="match status" value="1"/>
</dbReference>